<gene>
    <name evidence="2" type="ORF">Tco_0677909</name>
</gene>
<evidence type="ECO:0000256" key="1">
    <source>
        <dbReference type="SAM" id="Coils"/>
    </source>
</evidence>
<proteinExistence type="predicted"/>
<organism evidence="2 3">
    <name type="scientific">Tanacetum coccineum</name>
    <dbReference type="NCBI Taxonomy" id="301880"/>
    <lineage>
        <taxon>Eukaryota</taxon>
        <taxon>Viridiplantae</taxon>
        <taxon>Streptophyta</taxon>
        <taxon>Embryophyta</taxon>
        <taxon>Tracheophyta</taxon>
        <taxon>Spermatophyta</taxon>
        <taxon>Magnoliopsida</taxon>
        <taxon>eudicotyledons</taxon>
        <taxon>Gunneridae</taxon>
        <taxon>Pentapetalae</taxon>
        <taxon>asterids</taxon>
        <taxon>campanulids</taxon>
        <taxon>Asterales</taxon>
        <taxon>Asteraceae</taxon>
        <taxon>Asteroideae</taxon>
        <taxon>Anthemideae</taxon>
        <taxon>Anthemidinae</taxon>
        <taxon>Tanacetum</taxon>
    </lineage>
</organism>
<comment type="caution">
    <text evidence="2">The sequence shown here is derived from an EMBL/GenBank/DDBJ whole genome shotgun (WGS) entry which is preliminary data.</text>
</comment>
<evidence type="ECO:0000313" key="3">
    <source>
        <dbReference type="Proteomes" id="UP001151760"/>
    </source>
</evidence>
<reference evidence="2" key="1">
    <citation type="journal article" date="2022" name="Int. J. Mol. Sci.">
        <title>Draft Genome of Tanacetum Coccineum: Genomic Comparison of Closely Related Tanacetum-Family Plants.</title>
        <authorList>
            <person name="Yamashiro T."/>
            <person name="Shiraishi A."/>
            <person name="Nakayama K."/>
            <person name="Satake H."/>
        </authorList>
    </citation>
    <scope>NUCLEOTIDE SEQUENCE</scope>
</reference>
<dbReference type="EMBL" id="BQNB010009423">
    <property type="protein sequence ID" value="GJS63345.1"/>
    <property type="molecule type" value="Genomic_DNA"/>
</dbReference>
<reference evidence="2" key="2">
    <citation type="submission" date="2022-01" db="EMBL/GenBank/DDBJ databases">
        <authorList>
            <person name="Yamashiro T."/>
            <person name="Shiraishi A."/>
            <person name="Satake H."/>
            <person name="Nakayama K."/>
        </authorList>
    </citation>
    <scope>NUCLEOTIDE SEQUENCE</scope>
</reference>
<accession>A0ABQ4XDH9</accession>
<evidence type="ECO:0000313" key="2">
    <source>
        <dbReference type="EMBL" id="GJS63345.1"/>
    </source>
</evidence>
<feature type="coiled-coil region" evidence="1">
    <location>
        <begin position="236"/>
        <end position="270"/>
    </location>
</feature>
<feature type="coiled-coil region" evidence="1">
    <location>
        <begin position="313"/>
        <end position="358"/>
    </location>
</feature>
<keyword evidence="3" id="KW-1185">Reference proteome</keyword>
<dbReference type="Proteomes" id="UP001151760">
    <property type="component" value="Unassembled WGS sequence"/>
</dbReference>
<keyword evidence="1" id="KW-0175">Coiled coil</keyword>
<feature type="coiled-coil region" evidence="1">
    <location>
        <begin position="560"/>
        <end position="587"/>
    </location>
</feature>
<sequence>MTPPPMPSVAYHYDPIIIAEIHILFFRLRLRSRYLLDDLLEMVNSKGTSLERNAVQNVGHLDGQNAVQNQGTQNVGNQNGLSVVPGIANQHENGNIMQIALKEEAEIQLTQEEFDFIADACAYEEIKRVNASCTLKDNLQQASTSGTQTDKAPVYDSDESAQVYHSENCYNNDIFNIFTQEEQYTELLEPIPESHQVLQNDSNVISEVSNVEQSGGTVEQHPATLEETRALYDSLYNNLATEVEKVNSVNRKLRETNADLTTELARYKNQEKCFEISQEKYDKLERCYQKFVYQEQCLTKKINALHLSSDKQITTLNEKISNLNKQLSKEKSTVSSLLEEKKRLKSDLKIREDELLDKQIQLGNKIKELDNILVKMGQSIQTMHMLLPKPDSFYHTEQKIALGYQNPFYLKQAQQKQQSLYNGKVLLEKPDHPIVYDLEETLELTQESCLKMKQLNKEIKPANYTKINHLSGVFVSQTAKSREELYFSNTSKMANVSKSISIPNEEFSDDTTPSVARKFLNEIHKIVKDEIFPIVNQVDARVQNFKIQFLKEAAKFVRDFQSLAKEADESLAKHKALELEIERLLRAVVSQDIMSIVQNNSVVDTSNLQTELERTKERFENCIIKKENEYAMPLELIGTKMCEECKYDKISYDKAYNDMQQKIERLQAHLGDQKGKSKDNPCVSNYPYLCTHILENGERKTLEFQVMEFERDIALFLSHYNELFDLYNVTRAHFQCLYEYLQINYLTRSM</sequence>
<protein>
    <submittedName>
        <fullName evidence="2">Uncharacterized protein</fullName>
    </submittedName>
</protein>
<name>A0ABQ4XDH9_9ASTR</name>